<dbReference type="AlphaFoldDB" id="A0A561V8Q3"/>
<dbReference type="InterPro" id="IPR005482">
    <property type="entry name" value="Biotin_COase_C"/>
</dbReference>
<feature type="domain" description="ATP-grasp" evidence="8">
    <location>
        <begin position="107"/>
        <end position="311"/>
    </location>
</feature>
<dbReference type="GO" id="GO:0005524">
    <property type="term" value="F:ATP binding"/>
    <property type="evidence" value="ECO:0007669"/>
    <property type="project" value="UniProtKB-UniRule"/>
</dbReference>
<dbReference type="EMBL" id="VIWX01000001">
    <property type="protein sequence ID" value="TWG07983.1"/>
    <property type="molecule type" value="Genomic_DNA"/>
</dbReference>
<dbReference type="SUPFAM" id="SSF52440">
    <property type="entry name" value="PreATP-grasp domain"/>
    <property type="match status" value="1"/>
</dbReference>
<dbReference type="InterPro" id="IPR016185">
    <property type="entry name" value="PreATP-grasp_dom_sf"/>
</dbReference>
<evidence type="ECO:0000256" key="4">
    <source>
        <dbReference type="ARBA" id="ARBA00022840"/>
    </source>
</evidence>
<dbReference type="SUPFAM" id="SSF51246">
    <property type="entry name" value="Rudiment single hybrid motif"/>
    <property type="match status" value="1"/>
</dbReference>
<evidence type="ECO:0000256" key="1">
    <source>
        <dbReference type="ARBA" id="ARBA00001953"/>
    </source>
</evidence>
<dbReference type="InterPro" id="IPR011053">
    <property type="entry name" value="Single_hybrid_motif"/>
</dbReference>
<reference evidence="10 11" key="1">
    <citation type="submission" date="2019-06" db="EMBL/GenBank/DDBJ databases">
        <title>Sequencing the genomes of 1000 actinobacteria strains.</title>
        <authorList>
            <person name="Klenk H.-P."/>
        </authorList>
    </citation>
    <scope>NUCLEOTIDE SEQUENCE [LARGE SCALE GENOMIC DNA]</scope>
    <source>
        <strain evidence="10 11">DSM 46699</strain>
    </source>
</reference>
<evidence type="ECO:0000313" key="11">
    <source>
        <dbReference type="Proteomes" id="UP000316184"/>
    </source>
</evidence>
<keyword evidence="5" id="KW-0092">Biotin</keyword>
<dbReference type="PANTHER" id="PTHR18866">
    <property type="entry name" value="CARBOXYLASE:PYRUVATE/ACETYL-COA/PROPIONYL-COA CARBOXYLASE"/>
    <property type="match status" value="1"/>
</dbReference>
<keyword evidence="3 6" id="KW-0547">Nucleotide-binding</keyword>
<dbReference type="Proteomes" id="UP000316184">
    <property type="component" value="Unassembled WGS sequence"/>
</dbReference>
<dbReference type="CDD" id="cd06850">
    <property type="entry name" value="biotinyl_domain"/>
    <property type="match status" value="1"/>
</dbReference>
<feature type="domain" description="Biotin carboxylation" evidence="9">
    <location>
        <begin position="1"/>
        <end position="447"/>
    </location>
</feature>
<dbReference type="Pfam" id="PF02786">
    <property type="entry name" value="CPSase_L_D2"/>
    <property type="match status" value="1"/>
</dbReference>
<keyword evidence="11" id="KW-1185">Reference proteome</keyword>
<protein>
    <submittedName>
        <fullName evidence="10">Propionyl-CoA carboxylase alpha chain</fullName>
    </submittedName>
</protein>
<evidence type="ECO:0000259" key="8">
    <source>
        <dbReference type="PROSITE" id="PS50975"/>
    </source>
</evidence>
<dbReference type="SMART" id="SM00878">
    <property type="entry name" value="Biotin_carb_C"/>
    <property type="match status" value="1"/>
</dbReference>
<keyword evidence="4 6" id="KW-0067">ATP-binding</keyword>
<evidence type="ECO:0000256" key="3">
    <source>
        <dbReference type="ARBA" id="ARBA00022741"/>
    </source>
</evidence>
<dbReference type="GO" id="GO:0016874">
    <property type="term" value="F:ligase activity"/>
    <property type="evidence" value="ECO:0007669"/>
    <property type="project" value="UniProtKB-KW"/>
</dbReference>
<organism evidence="10 11">
    <name type="scientific">Saccharopolyspora dendranthemae</name>
    <dbReference type="NCBI Taxonomy" id="1181886"/>
    <lineage>
        <taxon>Bacteria</taxon>
        <taxon>Bacillati</taxon>
        <taxon>Actinomycetota</taxon>
        <taxon>Actinomycetes</taxon>
        <taxon>Pseudonocardiales</taxon>
        <taxon>Pseudonocardiaceae</taxon>
        <taxon>Saccharopolyspora</taxon>
    </lineage>
</organism>
<dbReference type="FunFam" id="2.40.50.100:FF:000003">
    <property type="entry name" value="Acetyl-CoA carboxylase biotin carboxyl carrier protein"/>
    <property type="match status" value="1"/>
</dbReference>
<dbReference type="SUPFAM" id="SSF56059">
    <property type="entry name" value="Glutathione synthetase ATP-binding domain-like"/>
    <property type="match status" value="1"/>
</dbReference>
<dbReference type="InterPro" id="IPR011761">
    <property type="entry name" value="ATP-grasp"/>
</dbReference>
<dbReference type="InterPro" id="IPR001882">
    <property type="entry name" value="Biotin_BS"/>
</dbReference>
<evidence type="ECO:0000256" key="6">
    <source>
        <dbReference type="PROSITE-ProRule" id="PRU00409"/>
    </source>
</evidence>
<evidence type="ECO:0000313" key="10">
    <source>
        <dbReference type="EMBL" id="TWG07983.1"/>
    </source>
</evidence>
<evidence type="ECO:0000256" key="5">
    <source>
        <dbReference type="ARBA" id="ARBA00023267"/>
    </source>
</evidence>
<keyword evidence="2" id="KW-0436">Ligase</keyword>
<comment type="caution">
    <text evidence="10">The sequence shown here is derived from an EMBL/GenBank/DDBJ whole genome shotgun (WGS) entry which is preliminary data.</text>
</comment>
<dbReference type="PROSITE" id="PS00188">
    <property type="entry name" value="BIOTIN"/>
    <property type="match status" value="1"/>
</dbReference>
<name>A0A561V8Q3_9PSEU</name>
<dbReference type="InterPro" id="IPR005479">
    <property type="entry name" value="CPAse_ATP-bd"/>
</dbReference>
<dbReference type="InterPro" id="IPR000089">
    <property type="entry name" value="Biotin_lipoyl"/>
</dbReference>
<dbReference type="PROSITE" id="PS50968">
    <property type="entry name" value="BIOTINYL_LIPOYL"/>
    <property type="match status" value="1"/>
</dbReference>
<dbReference type="SUPFAM" id="SSF51230">
    <property type="entry name" value="Single hybrid motif"/>
    <property type="match status" value="1"/>
</dbReference>
<dbReference type="Pfam" id="PF00364">
    <property type="entry name" value="Biotin_lipoyl"/>
    <property type="match status" value="1"/>
</dbReference>
<dbReference type="PROSITE" id="PS00867">
    <property type="entry name" value="CPSASE_2"/>
    <property type="match status" value="1"/>
</dbReference>
<dbReference type="Pfam" id="PF02785">
    <property type="entry name" value="Biotin_carb_C"/>
    <property type="match status" value="1"/>
</dbReference>
<dbReference type="Gene3D" id="2.40.50.100">
    <property type="match status" value="1"/>
</dbReference>
<evidence type="ECO:0000259" key="7">
    <source>
        <dbReference type="PROSITE" id="PS50968"/>
    </source>
</evidence>
<sequence>MITHVLVANRGEIARRVFATARRMGLSTTAVFSDADAAAPHTAEADVAVRLPGDTPAETYLQAAQLVRAARSAGADAVHPGYGFLSENAAFAEAVIDAGLRWVGPPVKAIESMGSKVEAKALMSDAGVPVLPELDPATVTESDLPVLVKASAGGGGRGMRVVRTLSELPRQLDAARREAESAFGDPAVFCERYLETGRHIEVQVLADQHGTVWALGERECSIQRRHQKVVEEAPSPLVERIGPQMRTRLFDAARLAASAIGYEGAGTVEFLADEAGEFYFLEMNTRLQVEHPVTENTTGVDLVRLQLQIADGYALPPESPACHGHSIEVRLYAEDPAHDWRPQSGTLRHLEFRGTAAEFEVLTSPGVRLDSGFRSGDAVSIHYDPMLAKVISYGDTRDEAARLLAASLSRAQVHGLVTNRDLLVRILRHPAFLAGDTDTAFFDRHGLDALARPLASEDSADLAAVAATVASAAENRLAAGVNARIPSGWRNLPSVPQTKVHTCGEREIAVSYLAKRTGFEFVEHPGLAVVEASPSRVVLDVPCENGSLRRSFGIARYDDLVCVDSPLGPVSLVRRPRFTDPAERVVEGSLLAPMPGKVIRLAANAGDRVTAGQPILWLEAMKMEHTVAAPTDGVLAELNVTEGQQVEVGTVLAVVDTPDSEESR</sequence>
<dbReference type="Pfam" id="PF00289">
    <property type="entry name" value="Biotin_carb_N"/>
    <property type="match status" value="1"/>
</dbReference>
<gene>
    <name evidence="10" type="ORF">FHU35_11602</name>
</gene>
<dbReference type="RefSeq" id="WP_145736446.1">
    <property type="nucleotide sequence ID" value="NZ_VIWX01000001.1"/>
</dbReference>
<dbReference type="InterPro" id="IPR005481">
    <property type="entry name" value="BC-like_N"/>
</dbReference>
<dbReference type="OrthoDB" id="4435847at2"/>
<feature type="domain" description="Lipoyl-binding" evidence="7">
    <location>
        <begin position="581"/>
        <end position="656"/>
    </location>
</feature>
<comment type="cofactor">
    <cofactor evidence="1">
        <name>biotin</name>
        <dbReference type="ChEBI" id="CHEBI:57586"/>
    </cofactor>
</comment>
<dbReference type="InterPro" id="IPR011764">
    <property type="entry name" value="Biotin_carboxylation_dom"/>
</dbReference>
<dbReference type="PANTHER" id="PTHR18866:SF126">
    <property type="entry name" value="BIOTIN CARBOXYLASE"/>
    <property type="match status" value="1"/>
</dbReference>
<evidence type="ECO:0000259" key="9">
    <source>
        <dbReference type="PROSITE" id="PS50979"/>
    </source>
</evidence>
<dbReference type="PROSITE" id="PS50975">
    <property type="entry name" value="ATP_GRASP"/>
    <property type="match status" value="1"/>
</dbReference>
<evidence type="ECO:0000256" key="2">
    <source>
        <dbReference type="ARBA" id="ARBA00022598"/>
    </source>
</evidence>
<dbReference type="InterPro" id="IPR011054">
    <property type="entry name" value="Rudment_hybrid_motif"/>
</dbReference>
<dbReference type="Gene3D" id="3.30.470.20">
    <property type="entry name" value="ATP-grasp fold, B domain"/>
    <property type="match status" value="1"/>
</dbReference>
<dbReference type="GO" id="GO:0046872">
    <property type="term" value="F:metal ion binding"/>
    <property type="evidence" value="ECO:0007669"/>
    <property type="project" value="InterPro"/>
</dbReference>
<dbReference type="PROSITE" id="PS50979">
    <property type="entry name" value="BC"/>
    <property type="match status" value="1"/>
</dbReference>
<accession>A0A561V8Q3</accession>
<dbReference type="InterPro" id="IPR050856">
    <property type="entry name" value="Biotin_carboxylase_complex"/>
</dbReference>
<proteinExistence type="predicted"/>